<dbReference type="AlphaFoldDB" id="A0AAU9QHM5"/>
<proteinExistence type="predicted"/>
<evidence type="ECO:0000313" key="2">
    <source>
        <dbReference type="Proteomes" id="UP001295462"/>
    </source>
</evidence>
<comment type="caution">
    <text evidence="1">The sequence shown here is derived from an EMBL/GenBank/DDBJ whole genome shotgun (WGS) entry which is preliminary data.</text>
</comment>
<dbReference type="Proteomes" id="UP001295462">
    <property type="component" value="Unassembled WGS sequence"/>
</dbReference>
<organism evidence="1 2">
    <name type="scientific">Vibrio jasicida</name>
    <dbReference type="NCBI Taxonomy" id="766224"/>
    <lineage>
        <taxon>Bacteria</taxon>
        <taxon>Pseudomonadati</taxon>
        <taxon>Pseudomonadota</taxon>
        <taxon>Gammaproteobacteria</taxon>
        <taxon>Vibrionales</taxon>
        <taxon>Vibrionaceae</taxon>
        <taxon>Vibrio</taxon>
    </lineage>
</organism>
<evidence type="ECO:0000313" key="1">
    <source>
        <dbReference type="EMBL" id="CAH1572224.1"/>
    </source>
</evidence>
<gene>
    <name evidence="1" type="ORF">THF1A12_1150004</name>
</gene>
<protein>
    <submittedName>
        <fullName evidence="1">Uncharacterized protein</fullName>
    </submittedName>
</protein>
<dbReference type="RefSeq" id="WP_409588258.1">
    <property type="nucleotide sequence ID" value="NZ_CAKMTZ010000016.1"/>
</dbReference>
<reference evidence="1" key="1">
    <citation type="submission" date="2022-01" db="EMBL/GenBank/DDBJ databases">
        <authorList>
            <person name="Lagorce A."/>
        </authorList>
    </citation>
    <scope>NUCLEOTIDE SEQUENCE</scope>
    <source>
        <strain evidence="1">Th15_F1_A12</strain>
    </source>
</reference>
<accession>A0AAU9QHM5</accession>
<name>A0AAU9QHM5_9VIBR</name>
<dbReference type="EMBL" id="CAKMUD010000019">
    <property type="protein sequence ID" value="CAH1572224.1"/>
    <property type="molecule type" value="Genomic_DNA"/>
</dbReference>
<sequence length="101" mass="11314">MKKVRLGFYAVKFGSVALCHGTSLVVTHDKSTLRALASVNQGHVYQTVYLHHVLDALALGAEYDFDTPAFDLLKEHVELEPFSHLILDEAEPIFHRIKLAV</sequence>